<sequence>MSGDLLNGQKYIIAVDVGTTNVRCHIYDKQANIKGEAQGRMELIFPHHGWVELNPDMLWNTFVQVVRNGIKNAGIKAKQVACIGISTQRGTFTNWDRETGQPFHNFITWKDTRAERLCREWNNSLQMKCLRGGAQILHFFTRRKRFLAASILYFQTGMVVMRLLWILQHIPLIRERAVEGQAMFGTLDTWLMWKLTGGRTHATDSSCASISGMYDPFQMCWAGWCINMLNIPPSLLPVVKDTSGWFGKTTPEIFGAGIPITAIIGDQQASTFGECCFEVGDVKCTIGTGAFININTGDKPHASLKGLYPVIGWKLGDSVTYLAEGSSFDAGTVLLWGQKIGLYDDVAQTNDLANSVPNSDGVFFVPAFSGLQAPLNDNLAVSGFIGISNRTTKAHMTRALLESLAFRIQQMYEVMLEEANFQLNYLRVDGGVANNDFLVQLIADLTEQPVDRPKQRDMSCLGAAFLAGLAVGIWSSIEELEELRNEERVFQPCDNWRDQYKDVVMTWERAVRRCLHWYKDEITVYSI</sequence>
<evidence type="ECO:0000259" key="14">
    <source>
        <dbReference type="Pfam" id="PF00370"/>
    </source>
</evidence>
<evidence type="ECO:0000313" key="16">
    <source>
        <dbReference type="Proteomes" id="UP000694941"/>
    </source>
</evidence>
<evidence type="ECO:0000256" key="5">
    <source>
        <dbReference type="ARBA" id="ARBA00022490"/>
    </source>
</evidence>
<evidence type="ECO:0000256" key="4">
    <source>
        <dbReference type="ARBA" id="ARBA00012099"/>
    </source>
</evidence>
<organism evidence="16 17">
    <name type="scientific">Limulus polyphemus</name>
    <name type="common">Atlantic horseshoe crab</name>
    <dbReference type="NCBI Taxonomy" id="6850"/>
    <lineage>
        <taxon>Eukaryota</taxon>
        <taxon>Metazoa</taxon>
        <taxon>Ecdysozoa</taxon>
        <taxon>Arthropoda</taxon>
        <taxon>Chelicerata</taxon>
        <taxon>Merostomata</taxon>
        <taxon>Xiphosura</taxon>
        <taxon>Limulidae</taxon>
        <taxon>Limulus</taxon>
    </lineage>
</organism>
<keyword evidence="6 13" id="KW-0808">Transferase</keyword>
<dbReference type="InterPro" id="IPR043129">
    <property type="entry name" value="ATPase_NBD"/>
</dbReference>
<proteinExistence type="inferred from homology"/>
<evidence type="ECO:0000256" key="2">
    <source>
        <dbReference type="ARBA" id="ARBA00005190"/>
    </source>
</evidence>
<dbReference type="RefSeq" id="XP_013775332.1">
    <property type="nucleotide sequence ID" value="XM_013919878.2"/>
</dbReference>
<evidence type="ECO:0000256" key="12">
    <source>
        <dbReference type="ARBA" id="ARBA00047192"/>
    </source>
</evidence>
<evidence type="ECO:0000256" key="6">
    <source>
        <dbReference type="ARBA" id="ARBA00022679"/>
    </source>
</evidence>
<feature type="domain" description="Carbohydrate kinase FGGY C-terminal" evidence="15">
    <location>
        <begin position="283"/>
        <end position="470"/>
    </location>
</feature>
<dbReference type="GeneID" id="106460191"/>
<evidence type="ECO:0000256" key="10">
    <source>
        <dbReference type="ARBA" id="ARBA00033026"/>
    </source>
</evidence>
<dbReference type="PROSITE" id="PS00445">
    <property type="entry name" value="FGGY_KINASES_2"/>
    <property type="match status" value="1"/>
</dbReference>
<dbReference type="PIRSF" id="PIRSF000538">
    <property type="entry name" value="GlpK"/>
    <property type="match status" value="1"/>
</dbReference>
<keyword evidence="9" id="KW-0067">ATP-binding</keyword>
<evidence type="ECO:0000256" key="9">
    <source>
        <dbReference type="ARBA" id="ARBA00022840"/>
    </source>
</evidence>
<dbReference type="InterPro" id="IPR018485">
    <property type="entry name" value="FGGY_C"/>
</dbReference>
<dbReference type="SUPFAM" id="SSF53067">
    <property type="entry name" value="Actin-like ATPase domain"/>
    <property type="match status" value="2"/>
</dbReference>
<dbReference type="PANTHER" id="PTHR10196:SF68">
    <property type="entry name" value="GLYCEROL KINASE 5-RELATED"/>
    <property type="match status" value="1"/>
</dbReference>
<dbReference type="GO" id="GO:0016301">
    <property type="term" value="F:kinase activity"/>
    <property type="evidence" value="ECO:0007669"/>
    <property type="project" value="UniProtKB-KW"/>
</dbReference>
<dbReference type="PANTHER" id="PTHR10196">
    <property type="entry name" value="SUGAR KINASE"/>
    <property type="match status" value="1"/>
</dbReference>
<dbReference type="EC" id="2.7.1.30" evidence="4"/>
<dbReference type="InterPro" id="IPR000577">
    <property type="entry name" value="Carb_kinase_FGGY"/>
</dbReference>
<reference evidence="17" key="1">
    <citation type="submission" date="2025-08" db="UniProtKB">
        <authorList>
            <consortium name="RefSeq"/>
        </authorList>
    </citation>
    <scope>IDENTIFICATION</scope>
    <source>
        <tissue evidence="17">Muscle</tissue>
    </source>
</reference>
<dbReference type="InterPro" id="IPR037444">
    <property type="entry name" value="GK5"/>
</dbReference>
<evidence type="ECO:0000256" key="3">
    <source>
        <dbReference type="ARBA" id="ARBA00009156"/>
    </source>
</evidence>
<keyword evidence="7" id="KW-0547">Nucleotide-binding</keyword>
<dbReference type="CDD" id="cd07793">
    <property type="entry name" value="ASKHA_NBD_FGGY_GK5-like"/>
    <property type="match status" value="1"/>
</dbReference>
<keyword evidence="5" id="KW-0963">Cytoplasm</keyword>
<evidence type="ECO:0000256" key="8">
    <source>
        <dbReference type="ARBA" id="ARBA00022777"/>
    </source>
</evidence>
<dbReference type="Pfam" id="PF00370">
    <property type="entry name" value="FGGY_N"/>
    <property type="match status" value="1"/>
</dbReference>
<dbReference type="InterPro" id="IPR018484">
    <property type="entry name" value="FGGY_N"/>
</dbReference>
<evidence type="ECO:0000259" key="15">
    <source>
        <dbReference type="Pfam" id="PF02782"/>
    </source>
</evidence>
<dbReference type="Proteomes" id="UP000694941">
    <property type="component" value="Unplaced"/>
</dbReference>
<name>A0ABM1B5N8_LIMPO</name>
<evidence type="ECO:0000313" key="17">
    <source>
        <dbReference type="RefSeq" id="XP_013775332.1"/>
    </source>
</evidence>
<dbReference type="Gene3D" id="3.30.420.40">
    <property type="match status" value="2"/>
</dbReference>
<protein>
    <recommendedName>
        <fullName evidence="12">Glycerol kinase 5</fullName>
        <ecNumber evidence="4">2.7.1.30</ecNumber>
    </recommendedName>
    <alternativeName>
        <fullName evidence="10">ATP:glycerol 3-phosphotransferase 5</fullName>
    </alternativeName>
</protein>
<comment type="function">
    <text evidence="11">Skin-specific kinase that plays a key role in glycerol metabolism, catalyzing its phosphorylation to produce sn-glycerol 3-phosphate. Involved in skin-specific regulation of sterol regulatory element-binding protein (SREBP) processing and lipid biosynthesis.</text>
</comment>
<comment type="similarity">
    <text evidence="3 13">Belongs to the FGGY kinase family.</text>
</comment>
<dbReference type="InterPro" id="IPR018483">
    <property type="entry name" value="Carb_kinase_FGGY_CS"/>
</dbReference>
<keyword evidence="16" id="KW-1185">Reference proteome</keyword>
<comment type="pathway">
    <text evidence="2">Polyol metabolism; glycerol degradation via glycerol kinase pathway; sn-glycerol 3-phosphate from glycerol: step 1/1.</text>
</comment>
<comment type="subcellular location">
    <subcellularLocation>
        <location evidence="1">Cytoplasm</location>
    </subcellularLocation>
</comment>
<feature type="domain" description="Carbohydrate kinase FGGY N-terminal" evidence="14">
    <location>
        <begin position="11"/>
        <end position="273"/>
    </location>
</feature>
<evidence type="ECO:0000256" key="11">
    <source>
        <dbReference type="ARBA" id="ARBA00045165"/>
    </source>
</evidence>
<keyword evidence="8 13" id="KW-0418">Kinase</keyword>
<evidence type="ECO:0000256" key="13">
    <source>
        <dbReference type="RuleBase" id="RU003733"/>
    </source>
</evidence>
<dbReference type="Pfam" id="PF02782">
    <property type="entry name" value="FGGY_C"/>
    <property type="match status" value="1"/>
</dbReference>
<evidence type="ECO:0000256" key="7">
    <source>
        <dbReference type="ARBA" id="ARBA00022741"/>
    </source>
</evidence>
<evidence type="ECO:0000256" key="1">
    <source>
        <dbReference type="ARBA" id="ARBA00004496"/>
    </source>
</evidence>
<gene>
    <name evidence="17" type="primary">LOC106460191</name>
</gene>
<accession>A0ABM1B5N8</accession>